<evidence type="ECO:0000313" key="6">
    <source>
        <dbReference type="WBParaSite" id="BXY_0614000.1"/>
    </source>
</evidence>
<dbReference type="PANTHER" id="PTHR22941:SF26">
    <property type="entry name" value="SERPENTINE RECEPTOR, CLASS H"/>
    <property type="match status" value="1"/>
</dbReference>
<feature type="transmembrane region" description="Helical" evidence="1">
    <location>
        <begin position="91"/>
        <end position="110"/>
    </location>
</feature>
<evidence type="ECO:0000256" key="1">
    <source>
        <dbReference type="SAM" id="Phobius"/>
    </source>
</evidence>
<dbReference type="InterPro" id="IPR053220">
    <property type="entry name" value="Nematode_rcpt-like_serp_H"/>
</dbReference>
<dbReference type="Proteomes" id="UP000095284">
    <property type="component" value="Unplaced"/>
</dbReference>
<dbReference type="WBParaSite" id="BXY_0614000.1">
    <property type="protein sequence ID" value="BXY_0614000.1"/>
    <property type="gene ID" value="BXY_0614000"/>
</dbReference>
<dbReference type="SMR" id="A0A1I7RZG9"/>
<evidence type="ECO:0000313" key="5">
    <source>
        <dbReference type="Proteomes" id="UP000659654"/>
    </source>
</evidence>
<feature type="transmembrane region" description="Helical" evidence="1">
    <location>
        <begin position="235"/>
        <end position="255"/>
    </location>
</feature>
<evidence type="ECO:0000313" key="2">
    <source>
        <dbReference type="EMBL" id="CAD5220343.1"/>
    </source>
</evidence>
<reference evidence="6" key="1">
    <citation type="submission" date="2016-11" db="UniProtKB">
        <authorList>
            <consortium name="WormBaseParasite"/>
        </authorList>
    </citation>
    <scope>IDENTIFICATION</scope>
</reference>
<reference evidence="3" key="2">
    <citation type="submission" date="2020-08" db="EMBL/GenBank/DDBJ databases">
        <authorList>
            <person name="Kikuchi T."/>
        </authorList>
    </citation>
    <scope>NUCLEOTIDE SEQUENCE</scope>
    <source>
        <strain evidence="2">Ka4C1</strain>
    </source>
</reference>
<keyword evidence="1" id="KW-0812">Transmembrane</keyword>
<protein>
    <submittedName>
        <fullName evidence="2">(pine wood nematode) hypothetical protein</fullName>
    </submittedName>
</protein>
<keyword evidence="5" id="KW-1185">Reference proteome</keyword>
<dbReference type="EMBL" id="CAJFDI010000003">
    <property type="protein sequence ID" value="CAD5220343.1"/>
    <property type="molecule type" value="Genomic_DNA"/>
</dbReference>
<evidence type="ECO:0000313" key="3">
    <source>
        <dbReference type="EMBL" id="CAG9106402.1"/>
    </source>
</evidence>
<dbReference type="PANTHER" id="PTHR22941">
    <property type="entry name" value="SERPENTINE RECEPTOR"/>
    <property type="match status" value="1"/>
</dbReference>
<dbReference type="Proteomes" id="UP000659654">
    <property type="component" value="Unassembled WGS sequence"/>
</dbReference>
<feature type="transmembrane region" description="Helical" evidence="1">
    <location>
        <begin position="41"/>
        <end position="59"/>
    </location>
</feature>
<dbReference type="InterPro" id="IPR019422">
    <property type="entry name" value="7TM_GPCR_serpentine_rcpt_Srh"/>
</dbReference>
<dbReference type="EMBL" id="CAJFCV020000003">
    <property type="protein sequence ID" value="CAG9106402.1"/>
    <property type="molecule type" value="Genomic_DNA"/>
</dbReference>
<feature type="transmembrane region" description="Helical" evidence="1">
    <location>
        <begin position="196"/>
        <end position="223"/>
    </location>
</feature>
<gene>
    <name evidence="2" type="ORF">BXYJ_LOCUS6131</name>
</gene>
<dbReference type="AlphaFoldDB" id="A0A1I7RZG9"/>
<keyword evidence="1" id="KW-1133">Transmembrane helix</keyword>
<dbReference type="Proteomes" id="UP000582659">
    <property type="component" value="Unassembled WGS sequence"/>
</dbReference>
<proteinExistence type="predicted"/>
<name>A0A1I7RZG9_BURXY</name>
<keyword evidence="1" id="KW-0472">Membrane</keyword>
<dbReference type="Pfam" id="PF10318">
    <property type="entry name" value="7TM_GPCR_Srh"/>
    <property type="match status" value="1"/>
</dbReference>
<accession>A0A1I7RZG9</accession>
<organism evidence="4 6">
    <name type="scientific">Bursaphelenchus xylophilus</name>
    <name type="common">Pinewood nematode worm</name>
    <name type="synonym">Aphelenchoides xylophilus</name>
    <dbReference type="NCBI Taxonomy" id="6326"/>
    <lineage>
        <taxon>Eukaryota</taxon>
        <taxon>Metazoa</taxon>
        <taxon>Ecdysozoa</taxon>
        <taxon>Nematoda</taxon>
        <taxon>Chromadorea</taxon>
        <taxon>Rhabditida</taxon>
        <taxon>Tylenchina</taxon>
        <taxon>Tylenchomorpha</taxon>
        <taxon>Aphelenchoidea</taxon>
        <taxon>Aphelenchoididae</taxon>
        <taxon>Bursaphelenchus</taxon>
    </lineage>
</organism>
<sequence>MLMTNKATSNQLLVVNMLRLVQIKSAEYMHSPSNMRGYTRFIANFTIVFLTVAGGHAILAQCNCLAYRFAVLYSKEFLAFVLSWRSWAKTFAISVVITVIAEIYIVKLQVPQSLIPDRIKKTAVSFPLAEIPVTKDQVFMYCDVSGDLSMVTLSFVLFGFFTAEFVSIGFVTFILKELQSKKDKFSKRTYQLHRQLTIALGAQLLTPILFILLPFLAILFILYINAYSSKLPGRIIIICFELYGFANSAITIYFIKPYRSIVIYKIRGFLRLKRHDIIEKRLSVTPVHPIESLLM</sequence>
<feature type="transmembrane region" description="Helical" evidence="1">
    <location>
        <begin position="153"/>
        <end position="175"/>
    </location>
</feature>
<evidence type="ECO:0000313" key="4">
    <source>
        <dbReference type="Proteomes" id="UP000095284"/>
    </source>
</evidence>